<dbReference type="GO" id="GO:0034488">
    <property type="term" value="P:basic amino acid transmembrane export from vacuole"/>
    <property type="evidence" value="ECO:0007669"/>
    <property type="project" value="TreeGrafter"/>
</dbReference>
<dbReference type="EMBL" id="QEAP01000001">
    <property type="protein sequence ID" value="TPX78678.1"/>
    <property type="molecule type" value="Genomic_DNA"/>
</dbReference>
<feature type="transmembrane region" description="Helical" evidence="10">
    <location>
        <begin position="1276"/>
        <end position="1295"/>
    </location>
</feature>
<feature type="compositionally biased region" description="Basic and acidic residues" evidence="9">
    <location>
        <begin position="1115"/>
        <end position="1129"/>
    </location>
</feature>
<feature type="transmembrane region" description="Helical" evidence="10">
    <location>
        <begin position="1455"/>
        <end position="1477"/>
    </location>
</feature>
<feature type="transmembrane region" description="Helical" evidence="10">
    <location>
        <begin position="1323"/>
        <end position="1345"/>
    </location>
</feature>
<feature type="compositionally biased region" description="Polar residues" evidence="9">
    <location>
        <begin position="777"/>
        <end position="794"/>
    </location>
</feature>
<evidence type="ECO:0000256" key="2">
    <source>
        <dbReference type="ARBA" id="ARBA00022692"/>
    </source>
</evidence>
<feature type="transmembrane region" description="Helical" evidence="10">
    <location>
        <begin position="1616"/>
        <end position="1633"/>
    </location>
</feature>
<feature type="transmembrane region" description="Helical" evidence="10">
    <location>
        <begin position="1240"/>
        <end position="1256"/>
    </location>
</feature>
<evidence type="ECO:0000256" key="5">
    <source>
        <dbReference type="ARBA" id="ARBA00038039"/>
    </source>
</evidence>
<comment type="caution">
    <text evidence="12">The sequence shown here is derived from an EMBL/GenBank/DDBJ whole genome shotgun (WGS) entry which is preliminary data.</text>
</comment>
<feature type="region of interest" description="Disordered" evidence="9">
    <location>
        <begin position="746"/>
        <end position="794"/>
    </location>
</feature>
<keyword evidence="12" id="KW-0808">Transferase</keyword>
<dbReference type="FunFam" id="1.20.1280.290:FF:000009">
    <property type="entry name" value="PQ loop repeat family protein"/>
    <property type="match status" value="1"/>
</dbReference>
<dbReference type="GO" id="GO:0015174">
    <property type="term" value="F:basic amino acid transmembrane transporter activity"/>
    <property type="evidence" value="ECO:0007669"/>
    <property type="project" value="TreeGrafter"/>
</dbReference>
<keyword evidence="7" id="KW-0479">Metal-binding</keyword>
<feature type="region of interest" description="Disordered" evidence="9">
    <location>
        <begin position="420"/>
        <end position="451"/>
    </location>
</feature>
<evidence type="ECO:0000256" key="3">
    <source>
        <dbReference type="ARBA" id="ARBA00022989"/>
    </source>
</evidence>
<feature type="transmembrane region" description="Helical" evidence="10">
    <location>
        <begin position="1059"/>
        <end position="1081"/>
    </location>
</feature>
<feature type="domain" description="C2H2-type" evidence="11">
    <location>
        <begin position="207"/>
        <end position="240"/>
    </location>
</feature>
<dbReference type="GO" id="GO:0016746">
    <property type="term" value="F:acyltransferase activity"/>
    <property type="evidence" value="ECO:0007669"/>
    <property type="project" value="UniProtKB-KW"/>
</dbReference>
<dbReference type="Gene3D" id="2.30.30.140">
    <property type="match status" value="1"/>
</dbReference>
<dbReference type="SMART" id="SM00679">
    <property type="entry name" value="CTNS"/>
    <property type="match status" value="2"/>
</dbReference>
<dbReference type="InterPro" id="IPR051415">
    <property type="entry name" value="LAAT-1"/>
</dbReference>
<dbReference type="GO" id="GO:0000329">
    <property type="term" value="C:fungal-type vacuole membrane"/>
    <property type="evidence" value="ECO:0007669"/>
    <property type="project" value="TreeGrafter"/>
</dbReference>
<dbReference type="InterPro" id="IPR013087">
    <property type="entry name" value="Znf_C2H2_type"/>
</dbReference>
<keyword evidence="7" id="KW-0863">Zinc-finger</keyword>
<dbReference type="PROSITE" id="PS50157">
    <property type="entry name" value="ZINC_FINGER_C2H2_2"/>
    <property type="match status" value="1"/>
</dbReference>
<keyword evidence="4 10" id="KW-0472">Membrane</keyword>
<evidence type="ECO:0000313" key="12">
    <source>
        <dbReference type="EMBL" id="TPX78678.1"/>
    </source>
</evidence>
<feature type="transmembrane region" description="Helical" evidence="10">
    <location>
        <begin position="1357"/>
        <end position="1374"/>
    </location>
</feature>
<keyword evidence="12" id="KW-0012">Acyltransferase</keyword>
<feature type="transmembrane region" description="Helical" evidence="10">
    <location>
        <begin position="1498"/>
        <end position="1519"/>
    </location>
</feature>
<dbReference type="InterPro" id="IPR006603">
    <property type="entry name" value="PQ-loop_rpt"/>
</dbReference>
<feature type="region of interest" description="Disordered" evidence="9">
    <location>
        <begin position="510"/>
        <end position="534"/>
    </location>
</feature>
<dbReference type="Proteomes" id="UP000320333">
    <property type="component" value="Unassembled WGS sequence"/>
</dbReference>
<dbReference type="PANTHER" id="PTHR16201:SF34">
    <property type="entry name" value="LYSOSOMAL AMINO ACID TRANSPORTER 1"/>
    <property type="match status" value="1"/>
</dbReference>
<feature type="region of interest" description="Disordered" evidence="9">
    <location>
        <begin position="1103"/>
        <end position="1131"/>
    </location>
</feature>
<evidence type="ECO:0000259" key="11">
    <source>
        <dbReference type="PROSITE" id="PS50157"/>
    </source>
</evidence>
<feature type="transmembrane region" description="Helical" evidence="10">
    <location>
        <begin position="1645"/>
        <end position="1671"/>
    </location>
</feature>
<name>A0A507FU24_9FUNG</name>
<evidence type="ECO:0000256" key="1">
    <source>
        <dbReference type="ARBA" id="ARBA00004141"/>
    </source>
</evidence>
<keyword evidence="13" id="KW-1185">Reference proteome</keyword>
<dbReference type="Pfam" id="PF04193">
    <property type="entry name" value="PQ-loop"/>
    <property type="match status" value="2"/>
</dbReference>
<protein>
    <submittedName>
        <fullName evidence="12">Long-chain-alcohol O-fatty-acyltransferase</fullName>
    </submittedName>
</protein>
<organism evidence="12 13">
    <name type="scientific">Chytriomyces confervae</name>
    <dbReference type="NCBI Taxonomy" id="246404"/>
    <lineage>
        <taxon>Eukaryota</taxon>
        <taxon>Fungi</taxon>
        <taxon>Fungi incertae sedis</taxon>
        <taxon>Chytridiomycota</taxon>
        <taxon>Chytridiomycota incertae sedis</taxon>
        <taxon>Chytridiomycetes</taxon>
        <taxon>Chytridiales</taxon>
        <taxon>Chytriomycetaceae</taxon>
        <taxon>Chytriomyces</taxon>
    </lineage>
</organism>
<reference evidence="12 13" key="1">
    <citation type="journal article" date="2019" name="Sci. Rep.">
        <title>Comparative genomics of chytrid fungi reveal insights into the obligate biotrophic and pathogenic lifestyle of Synchytrium endobioticum.</title>
        <authorList>
            <person name="van de Vossenberg B.T.L.H."/>
            <person name="Warris S."/>
            <person name="Nguyen H.D.T."/>
            <person name="van Gent-Pelzer M.P.E."/>
            <person name="Joly D.L."/>
            <person name="van de Geest H.C."/>
            <person name="Bonants P.J.M."/>
            <person name="Smith D.S."/>
            <person name="Levesque C.A."/>
            <person name="van der Lee T.A.J."/>
        </authorList>
    </citation>
    <scope>NUCLEOTIDE SEQUENCE [LARGE SCALE GENOMIC DNA]</scope>
    <source>
        <strain evidence="12 13">CBS 675.73</strain>
    </source>
</reference>
<comment type="similarity">
    <text evidence="5">Belongs to the laat-1 family.</text>
</comment>
<dbReference type="PANTHER" id="PTHR16201">
    <property type="entry name" value="SEVEN TRANSMEMBRANE PROTEIN 1-RELATED"/>
    <property type="match status" value="1"/>
</dbReference>
<feature type="compositionally biased region" description="Polar residues" evidence="9">
    <location>
        <begin position="517"/>
        <end position="533"/>
    </location>
</feature>
<evidence type="ECO:0000256" key="8">
    <source>
        <dbReference type="SAM" id="Coils"/>
    </source>
</evidence>
<proteinExistence type="inferred from homology"/>
<evidence type="ECO:0000256" key="7">
    <source>
        <dbReference type="PROSITE-ProRule" id="PRU00042"/>
    </source>
</evidence>
<feature type="transmembrane region" description="Helical" evidence="10">
    <location>
        <begin position="1034"/>
        <end position="1053"/>
    </location>
</feature>
<dbReference type="GO" id="GO:0008270">
    <property type="term" value="F:zinc ion binding"/>
    <property type="evidence" value="ECO:0007669"/>
    <property type="project" value="UniProtKB-KW"/>
</dbReference>
<feature type="coiled-coil region" evidence="8">
    <location>
        <begin position="29"/>
        <end position="56"/>
    </location>
</feature>
<dbReference type="InterPro" id="IPR032805">
    <property type="entry name" value="Wax_synthase_dom"/>
</dbReference>
<keyword evidence="2 10" id="KW-0812">Transmembrane</keyword>
<feature type="compositionally biased region" description="Polar residues" evidence="9">
    <location>
        <begin position="753"/>
        <end position="768"/>
    </location>
</feature>
<evidence type="ECO:0000256" key="4">
    <source>
        <dbReference type="ARBA" id="ARBA00023136"/>
    </source>
</evidence>
<gene>
    <name evidence="12" type="primary">CCO62</name>
    <name evidence="12" type="ORF">CcCBS67573_g00062</name>
</gene>
<comment type="catalytic activity">
    <reaction evidence="6">
        <text>L-histidine(out) + L-arginine(in) = L-histidine(in) + L-arginine(out)</text>
        <dbReference type="Rhea" id="RHEA:71063"/>
        <dbReference type="ChEBI" id="CHEBI:32682"/>
        <dbReference type="ChEBI" id="CHEBI:57595"/>
    </reaction>
</comment>
<dbReference type="Gene3D" id="1.20.1280.290">
    <property type="match status" value="2"/>
</dbReference>
<feature type="transmembrane region" description="Helical" evidence="10">
    <location>
        <begin position="1581"/>
        <end position="1604"/>
    </location>
</feature>
<dbReference type="OrthoDB" id="8048523at2759"/>
<evidence type="ECO:0000256" key="10">
    <source>
        <dbReference type="SAM" id="Phobius"/>
    </source>
</evidence>
<evidence type="ECO:0000313" key="13">
    <source>
        <dbReference type="Proteomes" id="UP000320333"/>
    </source>
</evidence>
<comment type="subcellular location">
    <subcellularLocation>
        <location evidence="1">Membrane</location>
        <topology evidence="1">Multi-pass membrane protein</topology>
    </subcellularLocation>
</comment>
<evidence type="ECO:0000256" key="6">
    <source>
        <dbReference type="ARBA" id="ARBA00050768"/>
    </source>
</evidence>
<feature type="transmembrane region" description="Helical" evidence="10">
    <location>
        <begin position="1179"/>
        <end position="1201"/>
    </location>
</feature>
<dbReference type="Pfam" id="PF13813">
    <property type="entry name" value="MBOAT_2"/>
    <property type="match status" value="1"/>
</dbReference>
<sequence>MLSLGVGAQHHNLHMQQQNYQHLDHDAKVTRAETEADKAHKEAARLRKLCEEATDDRTVDKYMMLYKGACELAVALTKDLTALRSSRPSVSGYHQQAFPVSLGNTNDSPVLSDFPAIKMQNIVSHPSQQTPQTPQLVIETQTHQTPNIANPAMYNHKNLQSLQTSLQTPSYPETPSVSVNQSFVSETAEPLSAHMDDAGAPGGSRPFVCPLFSKCGKAYKDAKSLSAHIKTAKVHKIKEDRIVLARLNFGNPLIESEMLAELTSFSSSIANVKTSKQRSTMNSAFSAAADVLLDAAAQHENQSHFAETSTQGMNSIQNEQSLSASVSVRTGESLCNVADESTKHVTGHFPLDDVSSVESMNVDIEADEFPEPSAMASGSSAEITETICSLKANNAANTENSASLAASCIAAIGAVVAPKSTPATATKANKRKTRGGSTEPHATETSSMEESAVLQLSAPAVARKEVEGAVIGEASVKKRKTRSNSIAEVVDKPDLHVVAQACEYIEVVSKSPKSKPRQNTPMKQTQTRDTGNDSMEVDVVGNLSDDEEVGVVAKPTDTHDCVQSLPILPAEPEAEMNVSPSITPQTTKPHLEESVVAQTLVEESAFADLATEPLSTEPVEVDTFDASVPERNEESLILAGDAVDATLDPGDGGTTDTAMNASVDAGVGTSVGASVGATAVANADAHVDANVDAHVDASVDANVDAAKAVHVEASVDAAVETAVGTSIDAAATSAVNTATEASAAPITVLKSPTPKQNTAALTSATPKQKNAALTGATPKQSTAAPTSATPSVKSSKPAAVEFSGPFECEPGFKPVLGDPRSGWHYNLKFGAIVDVYSRSYRAWYPARVMFYIVTAQNTYKVKIHYIGYAKQYDEVFDLIDPIKREYIRPYVPTAPGPETRSMKPTTDVVTAEAATLWDLGDAAGTGDWHGTVYEGVKDATRDGAFLLMKEPLKKRNEMEWLTSDSSQDCVCRPAVVDGYNYVKVIGVWFGDCVHTPREISSFVLGLVSLICFAVAFFPQIWLNYTRKSVEGLSWGLMVFWVFGDIGNLLGSLYTNQLPLQIYVASYFILLDVITLLQIVWYGTSIRERLGLAEPVNFDEVVVGDDESDGESGEVGQRERSQPVISDDRGSAVGERTALLSERATDAGGREMISPTGANGVAQQQTTRHRIRRKIAKKSVAVGAGILMVILVALFVDMEFYLGGGGGGSTLYELNTSLLRGDIDDGARLCDAREAVTPSRYTIGCIFSWVSGLLYFFSRTSQIQTNHERKSVEGVSIALFILTLTANLMYGLQILIRGVTFDSNFYLARGYTADFYEIKIQFKMMVYVSPPVSMLLVPLLIPLLHFHLLTHKRRTPSWILSALAILANTAASTMLPCYDISIDLMIKGLFCFYFGVRYLELAVLDRPITSRWSLREYREFMLTSDNESLRAGKRQKGKLAKRKIVPIPVSARTTSFYAAFAGKFLVMYAGFAVTKAYLVKYGYDYKGTHLVDLTDIKAVVDHLYVALNSYCGIFLAYNMVWFTLDIAFSAPYVAVFANPLVATSLHDFWSHRWNKPISNALHRSVFTTVVNWFGTPHKRVSILATMTATVATFIASGIIHEIIFWTMQANDSPGTQVVFFAGQGILSVLQYACSQRLLQTHLGKRLFGGTLGSVLGWAFTMGSIFVMLPLYAGPMGRSGSALHIPVPGMFVDTVQAYI</sequence>
<feature type="transmembrane region" description="Helical" evidence="10">
    <location>
        <begin position="1002"/>
        <end position="1022"/>
    </location>
</feature>
<accession>A0A507FU24</accession>
<evidence type="ECO:0000256" key="9">
    <source>
        <dbReference type="SAM" id="MobiDB-lite"/>
    </source>
</evidence>
<keyword evidence="7" id="KW-0862">Zinc</keyword>
<keyword evidence="8" id="KW-0175">Coiled coil</keyword>
<keyword evidence="3 10" id="KW-1133">Transmembrane helix</keyword>
<feature type="transmembrane region" description="Helical" evidence="10">
    <location>
        <begin position="1525"/>
        <end position="1544"/>
    </location>
</feature>